<dbReference type="AlphaFoldDB" id="A0AA89C9R7"/>
<protein>
    <submittedName>
        <fullName evidence="2">Uncharacterized protein</fullName>
    </submittedName>
</protein>
<organism evidence="2 3">
    <name type="scientific">Pinctada imbricata</name>
    <name type="common">Atlantic pearl-oyster</name>
    <name type="synonym">Pinctada martensii</name>
    <dbReference type="NCBI Taxonomy" id="66713"/>
    <lineage>
        <taxon>Eukaryota</taxon>
        <taxon>Metazoa</taxon>
        <taxon>Spiralia</taxon>
        <taxon>Lophotrochozoa</taxon>
        <taxon>Mollusca</taxon>
        <taxon>Bivalvia</taxon>
        <taxon>Autobranchia</taxon>
        <taxon>Pteriomorphia</taxon>
        <taxon>Pterioida</taxon>
        <taxon>Pterioidea</taxon>
        <taxon>Pteriidae</taxon>
        <taxon>Pinctada</taxon>
    </lineage>
</organism>
<dbReference type="Proteomes" id="UP001186944">
    <property type="component" value="Unassembled WGS sequence"/>
</dbReference>
<evidence type="ECO:0000313" key="3">
    <source>
        <dbReference type="Proteomes" id="UP001186944"/>
    </source>
</evidence>
<feature type="non-terminal residue" evidence="2">
    <location>
        <position position="1"/>
    </location>
</feature>
<reference evidence="2" key="1">
    <citation type="submission" date="2019-08" db="EMBL/GenBank/DDBJ databases">
        <title>The improved chromosome-level genome for the pearl oyster Pinctada fucata martensii using PacBio sequencing and Hi-C.</title>
        <authorList>
            <person name="Zheng Z."/>
        </authorList>
    </citation>
    <scope>NUCLEOTIDE SEQUENCE</scope>
    <source>
        <strain evidence="2">ZZ-2019</strain>
        <tissue evidence="2">Adductor muscle</tissue>
    </source>
</reference>
<sequence>NNFFSAAMKRYFTSKKEAANRVAKNRQESHKKRQATYERKKEKARRRLQAVEKKTKWSEEKRGKVKKFLKNKNIVKYTSSDEEADDGFLSHPFSWESDELKKIKEALDKKYLQICPARSKRMLLRRTKGSVRDREAPEVEDDLRWILK</sequence>
<keyword evidence="3" id="KW-1185">Reference proteome</keyword>
<proteinExistence type="predicted"/>
<accession>A0AA89C9R7</accession>
<name>A0AA89C9R7_PINIB</name>
<dbReference type="EMBL" id="VSWD01000002">
    <property type="protein sequence ID" value="KAK3107160.1"/>
    <property type="molecule type" value="Genomic_DNA"/>
</dbReference>
<evidence type="ECO:0000313" key="2">
    <source>
        <dbReference type="EMBL" id="KAK3107160.1"/>
    </source>
</evidence>
<evidence type="ECO:0000256" key="1">
    <source>
        <dbReference type="SAM" id="MobiDB-lite"/>
    </source>
</evidence>
<feature type="region of interest" description="Disordered" evidence="1">
    <location>
        <begin position="17"/>
        <end position="56"/>
    </location>
</feature>
<comment type="caution">
    <text evidence="2">The sequence shown here is derived from an EMBL/GenBank/DDBJ whole genome shotgun (WGS) entry which is preliminary data.</text>
</comment>
<gene>
    <name evidence="2" type="ORF">FSP39_008342</name>
</gene>